<evidence type="ECO:0000256" key="1">
    <source>
        <dbReference type="SAM" id="SignalP"/>
    </source>
</evidence>
<dbReference type="PANTHER" id="PTHR22989">
    <property type="entry name" value="UNCHARACTERIZED DUF13 C.ELEGANS"/>
    <property type="match status" value="1"/>
</dbReference>
<dbReference type="EMBL" id="DS268411">
    <property type="protein sequence ID" value="EFP03194.1"/>
    <property type="molecule type" value="Genomic_DNA"/>
</dbReference>
<dbReference type="InterPro" id="IPR006342">
    <property type="entry name" value="FkbM_mtfrase"/>
</dbReference>
<sequence>MSLQRILQFLVLFSVFFICFKVKTTKEVEADDSDQQTLFLVANKSEIFEDWRTCAKYKLMGFEDPSEEDQNHNLITLGIGQDTSAEERYQKKMQKLGKIVDFFGADPMVELNSEIYSRIGKYFPFAVARHAGFSNASIQKNGEYLDQNVAHVDILYFFKQILDVEKIDNLWIDAEGAEYELFEIFEKNGVLDQNDIVVCQANMEIHISEAEGHLNPNFEKQKIFMDFVKKIITEKKYGIFRASEEFHMRIYLFNFESEYCRNKY</sequence>
<evidence type="ECO:0000259" key="2">
    <source>
        <dbReference type="Pfam" id="PF05050"/>
    </source>
</evidence>
<keyword evidence="4" id="KW-1185">Reference proteome</keyword>
<organism evidence="4">
    <name type="scientific">Caenorhabditis remanei</name>
    <name type="common">Caenorhabditis vulgaris</name>
    <dbReference type="NCBI Taxonomy" id="31234"/>
    <lineage>
        <taxon>Eukaryota</taxon>
        <taxon>Metazoa</taxon>
        <taxon>Ecdysozoa</taxon>
        <taxon>Nematoda</taxon>
        <taxon>Chromadorea</taxon>
        <taxon>Rhabditida</taxon>
        <taxon>Rhabditina</taxon>
        <taxon>Rhabditomorpha</taxon>
        <taxon>Rhabditoidea</taxon>
        <taxon>Rhabditidae</taxon>
        <taxon>Peloderinae</taxon>
        <taxon>Caenorhabditis</taxon>
    </lineage>
</organism>
<proteinExistence type="predicted"/>
<dbReference type="PANTHER" id="PTHR22989:SF4">
    <property type="entry name" value="METHYLTRANSFERASE FKBM DOMAIN-CONTAINING PROTEIN"/>
    <property type="match status" value="1"/>
</dbReference>
<dbReference type="STRING" id="31234.E3LMJ2"/>
<evidence type="ECO:0000313" key="4">
    <source>
        <dbReference type="Proteomes" id="UP000008281"/>
    </source>
</evidence>
<feature type="signal peptide" evidence="1">
    <location>
        <begin position="1"/>
        <end position="25"/>
    </location>
</feature>
<dbReference type="eggNOG" id="ENOG502THMQ">
    <property type="taxonomic scope" value="Eukaryota"/>
</dbReference>
<dbReference type="Pfam" id="PF05050">
    <property type="entry name" value="Methyltransf_21"/>
    <property type="match status" value="1"/>
</dbReference>
<feature type="domain" description="Methyltransferase FkbM" evidence="2">
    <location>
        <begin position="64"/>
        <end position="212"/>
    </location>
</feature>
<dbReference type="AlphaFoldDB" id="E3LMJ2"/>
<accession>E3LMJ2</accession>
<protein>
    <recommendedName>
        <fullName evidence="2">Methyltransferase FkbM domain-containing protein</fullName>
    </recommendedName>
</protein>
<dbReference type="Proteomes" id="UP000008281">
    <property type="component" value="Unassembled WGS sequence"/>
</dbReference>
<reference evidence="3" key="1">
    <citation type="submission" date="2007-07" db="EMBL/GenBank/DDBJ databases">
        <title>PCAP assembly of the Caenorhabditis remanei genome.</title>
        <authorList>
            <consortium name="The Caenorhabditis remanei Sequencing Consortium"/>
            <person name="Wilson R.K."/>
        </authorList>
    </citation>
    <scope>NUCLEOTIDE SEQUENCE [LARGE SCALE GENOMIC DNA]</scope>
    <source>
        <strain evidence="3">PB4641</strain>
    </source>
</reference>
<gene>
    <name evidence="3" type="ORF">CRE_28458</name>
</gene>
<keyword evidence="1" id="KW-0732">Signal</keyword>
<dbReference type="OMA" id="NMEIHIS"/>
<evidence type="ECO:0000313" key="3">
    <source>
        <dbReference type="EMBL" id="EFP03194.1"/>
    </source>
</evidence>
<dbReference type="InParanoid" id="E3LMJ2"/>
<dbReference type="OrthoDB" id="5775722at2759"/>
<dbReference type="HOGENOM" id="CLU_054633_2_0_1"/>
<name>E3LMJ2_CAERE</name>
<feature type="chain" id="PRO_5003175231" description="Methyltransferase FkbM domain-containing protein" evidence="1">
    <location>
        <begin position="26"/>
        <end position="264"/>
    </location>
</feature>